<gene>
    <name evidence="2" type="ORF">SPARVUS_LOCUS12563395</name>
</gene>
<evidence type="ECO:0000256" key="1">
    <source>
        <dbReference type="SAM" id="MobiDB-lite"/>
    </source>
</evidence>
<feature type="non-terminal residue" evidence="2">
    <location>
        <position position="36"/>
    </location>
</feature>
<accession>A0ABN9FQG5</accession>
<reference evidence="2" key="1">
    <citation type="submission" date="2023-05" db="EMBL/GenBank/DDBJ databases">
        <authorList>
            <person name="Stuckert A."/>
        </authorList>
    </citation>
    <scope>NUCLEOTIDE SEQUENCE</scope>
</reference>
<feature type="region of interest" description="Disordered" evidence="1">
    <location>
        <begin position="1"/>
        <end position="36"/>
    </location>
</feature>
<organism evidence="2 3">
    <name type="scientific">Staurois parvus</name>
    <dbReference type="NCBI Taxonomy" id="386267"/>
    <lineage>
        <taxon>Eukaryota</taxon>
        <taxon>Metazoa</taxon>
        <taxon>Chordata</taxon>
        <taxon>Craniata</taxon>
        <taxon>Vertebrata</taxon>
        <taxon>Euteleostomi</taxon>
        <taxon>Amphibia</taxon>
        <taxon>Batrachia</taxon>
        <taxon>Anura</taxon>
        <taxon>Neobatrachia</taxon>
        <taxon>Ranoidea</taxon>
        <taxon>Ranidae</taxon>
        <taxon>Staurois</taxon>
    </lineage>
</organism>
<dbReference type="Proteomes" id="UP001162483">
    <property type="component" value="Unassembled WGS sequence"/>
</dbReference>
<evidence type="ECO:0000313" key="3">
    <source>
        <dbReference type="Proteomes" id="UP001162483"/>
    </source>
</evidence>
<sequence>MSCQSAPDDSTPGPGAHELSVHPWPRGPMSCQSAPV</sequence>
<dbReference type="EMBL" id="CATNWA010017271">
    <property type="protein sequence ID" value="CAI9599249.1"/>
    <property type="molecule type" value="Genomic_DNA"/>
</dbReference>
<name>A0ABN9FQG5_9NEOB</name>
<proteinExistence type="predicted"/>
<protein>
    <submittedName>
        <fullName evidence="2">Uncharacterized protein</fullName>
    </submittedName>
</protein>
<comment type="caution">
    <text evidence="2">The sequence shown here is derived from an EMBL/GenBank/DDBJ whole genome shotgun (WGS) entry which is preliminary data.</text>
</comment>
<evidence type="ECO:0000313" key="2">
    <source>
        <dbReference type="EMBL" id="CAI9599249.1"/>
    </source>
</evidence>
<keyword evidence="3" id="KW-1185">Reference proteome</keyword>